<dbReference type="VEuPathDB" id="FungiDB:BD410DRAFT_515012"/>
<sequence length="64" mass="7317">MYFLRSCPRLKNPEISLIETDFQCREQAVATQSIVFNISHTWHGSSRQLFGCIHDSIITTCGND</sequence>
<proteinExistence type="predicted"/>
<accession>A0A4Y7PSR7</accession>
<gene>
    <name evidence="1" type="ORF">BD410DRAFT_515012</name>
</gene>
<dbReference type="EMBL" id="ML170214">
    <property type="protein sequence ID" value="TDL17912.1"/>
    <property type="molecule type" value="Genomic_DNA"/>
</dbReference>
<keyword evidence="2" id="KW-1185">Reference proteome</keyword>
<reference evidence="1 2" key="1">
    <citation type="submission" date="2018-06" db="EMBL/GenBank/DDBJ databases">
        <title>A transcriptomic atlas of mushroom development highlights an independent origin of complex multicellularity.</title>
        <authorList>
            <consortium name="DOE Joint Genome Institute"/>
            <person name="Krizsan K."/>
            <person name="Almasi E."/>
            <person name="Merenyi Z."/>
            <person name="Sahu N."/>
            <person name="Viragh M."/>
            <person name="Koszo T."/>
            <person name="Mondo S."/>
            <person name="Kiss B."/>
            <person name="Balint B."/>
            <person name="Kues U."/>
            <person name="Barry K."/>
            <person name="Hegedus J.C."/>
            <person name="Henrissat B."/>
            <person name="Johnson J."/>
            <person name="Lipzen A."/>
            <person name="Ohm R."/>
            <person name="Nagy I."/>
            <person name="Pangilinan J."/>
            <person name="Yan J."/>
            <person name="Xiong Y."/>
            <person name="Grigoriev I.V."/>
            <person name="Hibbett D.S."/>
            <person name="Nagy L.G."/>
        </authorList>
    </citation>
    <scope>NUCLEOTIDE SEQUENCE [LARGE SCALE GENOMIC DNA]</scope>
    <source>
        <strain evidence="1 2">SZMC22713</strain>
    </source>
</reference>
<protein>
    <submittedName>
        <fullName evidence="1">Uncharacterized protein</fullName>
    </submittedName>
</protein>
<dbReference type="AlphaFoldDB" id="A0A4Y7PSR7"/>
<evidence type="ECO:0000313" key="2">
    <source>
        <dbReference type="Proteomes" id="UP000294933"/>
    </source>
</evidence>
<evidence type="ECO:0000313" key="1">
    <source>
        <dbReference type="EMBL" id="TDL17912.1"/>
    </source>
</evidence>
<name>A0A4Y7PSR7_9AGAM</name>
<organism evidence="1 2">
    <name type="scientific">Rickenella mellea</name>
    <dbReference type="NCBI Taxonomy" id="50990"/>
    <lineage>
        <taxon>Eukaryota</taxon>
        <taxon>Fungi</taxon>
        <taxon>Dikarya</taxon>
        <taxon>Basidiomycota</taxon>
        <taxon>Agaricomycotina</taxon>
        <taxon>Agaricomycetes</taxon>
        <taxon>Hymenochaetales</taxon>
        <taxon>Rickenellaceae</taxon>
        <taxon>Rickenella</taxon>
    </lineage>
</organism>
<dbReference type="Proteomes" id="UP000294933">
    <property type="component" value="Unassembled WGS sequence"/>
</dbReference>